<reference evidence="2 3" key="1">
    <citation type="journal article" date="2013" name="Mar. Genomics">
        <title>Expression of sulfatases in Rhodopirellula baltica and the diversity of sulfatases in the genus Rhodopirellula.</title>
        <authorList>
            <person name="Wegner C.E."/>
            <person name="Richter-Heitmann T."/>
            <person name="Klindworth A."/>
            <person name="Klockow C."/>
            <person name="Richter M."/>
            <person name="Achstetter T."/>
            <person name="Glockner F.O."/>
            <person name="Harder J."/>
        </authorList>
    </citation>
    <scope>NUCLEOTIDE SEQUENCE [LARGE SCALE GENOMIC DNA]</scope>
    <source>
        <strain evidence="2 3">SM1</strain>
    </source>
</reference>
<keyword evidence="1" id="KW-1133">Transmembrane helix</keyword>
<dbReference type="EMBL" id="ANOG01000864">
    <property type="protein sequence ID" value="EMI17088.1"/>
    <property type="molecule type" value="Genomic_DNA"/>
</dbReference>
<protein>
    <submittedName>
        <fullName evidence="2">Membrane protein</fullName>
    </submittedName>
</protein>
<feature type="transmembrane region" description="Helical" evidence="1">
    <location>
        <begin position="198"/>
        <end position="216"/>
    </location>
</feature>
<keyword evidence="1" id="KW-0472">Membrane</keyword>
<dbReference type="AlphaFoldDB" id="M5RC72"/>
<evidence type="ECO:0000313" key="2">
    <source>
        <dbReference type="EMBL" id="EMI17088.1"/>
    </source>
</evidence>
<gene>
    <name evidence="2" type="ORF">RMSM_05983</name>
</gene>
<feature type="transmembrane region" description="Helical" evidence="1">
    <location>
        <begin position="228"/>
        <end position="248"/>
    </location>
</feature>
<evidence type="ECO:0000313" key="3">
    <source>
        <dbReference type="Proteomes" id="UP000011991"/>
    </source>
</evidence>
<comment type="caution">
    <text evidence="2">The sequence shown here is derived from an EMBL/GenBank/DDBJ whole genome shotgun (WGS) entry which is preliminary data.</text>
</comment>
<accession>M5RC72</accession>
<dbReference type="Proteomes" id="UP000011991">
    <property type="component" value="Unassembled WGS sequence"/>
</dbReference>
<keyword evidence="1" id="KW-0812">Transmembrane</keyword>
<proteinExistence type="predicted"/>
<sequence>MSTQLARPISSWASLSFDIDPTTDRLKSMVDTIRREEVTCAARYSRRCCSSDDLICTKSLRIQAEIALLRQEAMLKSRAEACQNVHAETLPPVNPLPRIGTHMTPPFYSVKRSDHWKWDGRFSSDELLAKIQDEGLGSDWHVAPFATDESPVDACVFARDPDIFVRRFASREEAARHRKEIANSVAPPQLLIWGRRGLSAFFAFLLLGRGTITIFFPQLRGAGLTPMAWMLLVPAWTIGGISVFAYAIGAWQHKKQVAIAIGSESTQT</sequence>
<name>M5RC72_9BACT</name>
<evidence type="ECO:0000256" key="1">
    <source>
        <dbReference type="SAM" id="Phobius"/>
    </source>
</evidence>
<organism evidence="2 3">
    <name type="scientific">Rhodopirellula maiorica SM1</name>
    <dbReference type="NCBI Taxonomy" id="1265738"/>
    <lineage>
        <taxon>Bacteria</taxon>
        <taxon>Pseudomonadati</taxon>
        <taxon>Planctomycetota</taxon>
        <taxon>Planctomycetia</taxon>
        <taxon>Pirellulales</taxon>
        <taxon>Pirellulaceae</taxon>
        <taxon>Novipirellula</taxon>
    </lineage>
</organism>
<keyword evidence="3" id="KW-1185">Reference proteome</keyword>